<dbReference type="PANTHER" id="PTHR18964">
    <property type="entry name" value="ROK (REPRESSOR, ORF, KINASE) FAMILY"/>
    <property type="match status" value="1"/>
</dbReference>
<name>A0A087E0A0_9BIFI</name>
<dbReference type="PANTHER" id="PTHR18964:SF149">
    <property type="entry name" value="BIFUNCTIONAL UDP-N-ACETYLGLUCOSAMINE 2-EPIMERASE_N-ACETYLMANNOSAMINE KINASE"/>
    <property type="match status" value="1"/>
</dbReference>
<accession>A0A087E0A0</accession>
<dbReference type="RefSeq" id="WP_034526106.1">
    <property type="nucleotide sequence ID" value="NZ_JGZP01000003.1"/>
</dbReference>
<evidence type="ECO:0000256" key="1">
    <source>
        <dbReference type="ARBA" id="ARBA00006479"/>
    </source>
</evidence>
<dbReference type="EMBL" id="JGZP01000003">
    <property type="protein sequence ID" value="KFJ01201.1"/>
    <property type="molecule type" value="Genomic_DNA"/>
</dbReference>
<dbReference type="InterPro" id="IPR043129">
    <property type="entry name" value="ATPase_NBD"/>
</dbReference>
<keyword evidence="2" id="KW-0418">Kinase</keyword>
<dbReference type="OrthoDB" id="8772678at2"/>
<dbReference type="AlphaFoldDB" id="A0A087E0A0"/>
<keyword evidence="3" id="KW-1185">Reference proteome</keyword>
<dbReference type="Proteomes" id="UP000029004">
    <property type="component" value="Unassembled WGS sequence"/>
</dbReference>
<comment type="caution">
    <text evidence="2">The sequence shown here is derived from an EMBL/GenBank/DDBJ whole genome shotgun (WGS) entry which is preliminary data.</text>
</comment>
<reference evidence="2 3" key="1">
    <citation type="submission" date="2014-03" db="EMBL/GenBank/DDBJ databases">
        <title>Genomics of Bifidobacteria.</title>
        <authorList>
            <person name="Ventura M."/>
            <person name="Milani C."/>
            <person name="Lugli G.A."/>
        </authorList>
    </citation>
    <scope>NUCLEOTIDE SEQUENCE [LARGE SCALE GENOMIC DNA]</scope>
    <source>
        <strain evidence="2 3">DSM 23968</strain>
    </source>
</reference>
<dbReference type="STRING" id="762211.BSTEL_0923"/>
<dbReference type="SUPFAM" id="SSF53067">
    <property type="entry name" value="Actin-like ATPase domain"/>
    <property type="match status" value="1"/>
</dbReference>
<evidence type="ECO:0000313" key="3">
    <source>
        <dbReference type="Proteomes" id="UP000029004"/>
    </source>
</evidence>
<comment type="similarity">
    <text evidence="1">Belongs to the ROK (NagC/XylR) family.</text>
</comment>
<dbReference type="eggNOG" id="COG1940">
    <property type="taxonomic scope" value="Bacteria"/>
</dbReference>
<dbReference type="EC" id="2.7.1.2" evidence="2"/>
<dbReference type="InterPro" id="IPR000600">
    <property type="entry name" value="ROK"/>
</dbReference>
<organism evidence="2 3">
    <name type="scientific">Bifidobacterium stellenboschense</name>
    <dbReference type="NCBI Taxonomy" id="762211"/>
    <lineage>
        <taxon>Bacteria</taxon>
        <taxon>Bacillati</taxon>
        <taxon>Actinomycetota</taxon>
        <taxon>Actinomycetes</taxon>
        <taxon>Bifidobacteriales</taxon>
        <taxon>Bifidobacteriaceae</taxon>
        <taxon>Bifidobacterium</taxon>
    </lineage>
</organism>
<sequence length="317" mass="32094">MTDTATGPCLVGVDIGGTKIEAALMRPDGTVAVTTRMPARRGGDNVVADVEAIVRAVAAERLADVAAVGVGIPGQVDAAIGLVSNVVNLDITSLELGALAGARLGVPVHVENDVNAAALGAARIVSDEEDDAEGTEPDGPVAFLNFGTGLAAGIIIDGELHHGASGAAGEIGHIPVDPNRFDCPCGQRGCLETVCSGAAVTRLWPTGGEDALSDLIIQAAQGEPEAGRILGMVKHAMGDAIQILAQSVDPRTIVIGGGMARIGEPLLRIIGDELSARASVCPFLAGLRLEERLRLAPADRPVGALGAALAARPYASR</sequence>
<dbReference type="Pfam" id="PF00480">
    <property type="entry name" value="ROK"/>
    <property type="match status" value="1"/>
</dbReference>
<evidence type="ECO:0000313" key="2">
    <source>
        <dbReference type="EMBL" id="KFJ01201.1"/>
    </source>
</evidence>
<gene>
    <name evidence="2" type="ORF">BSTEL_0923</name>
</gene>
<dbReference type="Gene3D" id="3.30.420.40">
    <property type="match status" value="2"/>
</dbReference>
<protein>
    <submittedName>
        <fullName evidence="2">Sugar kinase</fullName>
        <ecNumber evidence="2">2.7.1.2</ecNumber>
    </submittedName>
</protein>
<proteinExistence type="inferred from homology"/>
<dbReference type="GO" id="GO:0004340">
    <property type="term" value="F:glucokinase activity"/>
    <property type="evidence" value="ECO:0007669"/>
    <property type="project" value="UniProtKB-EC"/>
</dbReference>
<keyword evidence="2" id="KW-0808">Transferase</keyword>